<evidence type="ECO:0000259" key="4">
    <source>
        <dbReference type="PROSITE" id="PS51063"/>
    </source>
</evidence>
<dbReference type="Gene3D" id="1.10.10.10">
    <property type="entry name" value="Winged helix-like DNA-binding domain superfamily/Winged helix DNA-binding domain"/>
    <property type="match status" value="1"/>
</dbReference>
<gene>
    <name evidence="5" type="ORF">GGQ96_000673</name>
</gene>
<dbReference type="Pfam" id="PF00027">
    <property type="entry name" value="cNMP_binding"/>
    <property type="match status" value="1"/>
</dbReference>
<dbReference type="InterPro" id="IPR036390">
    <property type="entry name" value="WH_DNA-bd_sf"/>
</dbReference>
<dbReference type="Proteomes" id="UP000574769">
    <property type="component" value="Unassembled WGS sequence"/>
</dbReference>
<feature type="domain" description="HTH crp-type" evidence="4">
    <location>
        <begin position="146"/>
        <end position="217"/>
    </location>
</feature>
<evidence type="ECO:0000313" key="6">
    <source>
        <dbReference type="Proteomes" id="UP000574769"/>
    </source>
</evidence>
<accession>A0A7W7AGE2</accession>
<keyword evidence="1" id="KW-0805">Transcription regulation</keyword>
<dbReference type="InterPro" id="IPR000595">
    <property type="entry name" value="cNMP-bd_dom"/>
</dbReference>
<name>A0A7W7AGE2_9SPHN</name>
<evidence type="ECO:0000256" key="1">
    <source>
        <dbReference type="ARBA" id="ARBA00023015"/>
    </source>
</evidence>
<dbReference type="SMART" id="SM00100">
    <property type="entry name" value="cNMP"/>
    <property type="match status" value="1"/>
</dbReference>
<comment type="caution">
    <text evidence="5">The sequence shown here is derived from an EMBL/GenBank/DDBJ whole genome shotgun (WGS) entry which is preliminary data.</text>
</comment>
<dbReference type="SUPFAM" id="SSF51206">
    <property type="entry name" value="cAMP-binding domain-like"/>
    <property type="match status" value="1"/>
</dbReference>
<dbReference type="SMART" id="SM00419">
    <property type="entry name" value="HTH_CRP"/>
    <property type="match status" value="1"/>
</dbReference>
<reference evidence="5 6" key="1">
    <citation type="submission" date="2020-08" db="EMBL/GenBank/DDBJ databases">
        <title>Genomic Encyclopedia of Type Strains, Phase IV (KMG-IV): sequencing the most valuable type-strain genomes for metagenomic binning, comparative biology and taxonomic classification.</title>
        <authorList>
            <person name="Goeker M."/>
        </authorList>
    </citation>
    <scope>NUCLEOTIDE SEQUENCE [LARGE SCALE GENOMIC DNA]</scope>
    <source>
        <strain evidence="5 6">DSM 15867</strain>
    </source>
</reference>
<dbReference type="RefSeq" id="WP_343058905.1">
    <property type="nucleotide sequence ID" value="NZ_JACHNY010000001.1"/>
</dbReference>
<dbReference type="CDD" id="cd00092">
    <property type="entry name" value="HTH_CRP"/>
    <property type="match status" value="1"/>
</dbReference>
<dbReference type="InterPro" id="IPR012318">
    <property type="entry name" value="HTH_CRP"/>
</dbReference>
<dbReference type="InterPro" id="IPR018490">
    <property type="entry name" value="cNMP-bd_dom_sf"/>
</dbReference>
<dbReference type="PROSITE" id="PS51063">
    <property type="entry name" value="HTH_CRP_2"/>
    <property type="match status" value="1"/>
</dbReference>
<dbReference type="GO" id="GO:0003677">
    <property type="term" value="F:DNA binding"/>
    <property type="evidence" value="ECO:0007669"/>
    <property type="project" value="UniProtKB-KW"/>
</dbReference>
<keyword evidence="3" id="KW-0804">Transcription</keyword>
<keyword evidence="2" id="KW-0238">DNA-binding</keyword>
<proteinExistence type="predicted"/>
<organism evidence="5 6">
    <name type="scientific">Sphingomonas abaci</name>
    <dbReference type="NCBI Taxonomy" id="237611"/>
    <lineage>
        <taxon>Bacteria</taxon>
        <taxon>Pseudomonadati</taxon>
        <taxon>Pseudomonadota</taxon>
        <taxon>Alphaproteobacteria</taxon>
        <taxon>Sphingomonadales</taxon>
        <taxon>Sphingomonadaceae</taxon>
        <taxon>Sphingomonas</taxon>
    </lineage>
</organism>
<dbReference type="AlphaFoldDB" id="A0A7W7AGE2"/>
<dbReference type="InterPro" id="IPR050397">
    <property type="entry name" value="Env_Response_Regulators"/>
</dbReference>
<evidence type="ECO:0000313" key="5">
    <source>
        <dbReference type="EMBL" id="MBB4616567.1"/>
    </source>
</evidence>
<protein>
    <submittedName>
        <fullName evidence="5">CRP-like cAMP-binding protein</fullName>
    </submittedName>
</protein>
<evidence type="ECO:0000256" key="2">
    <source>
        <dbReference type="ARBA" id="ARBA00023125"/>
    </source>
</evidence>
<dbReference type="InterPro" id="IPR036388">
    <property type="entry name" value="WH-like_DNA-bd_sf"/>
</dbReference>
<dbReference type="Gene3D" id="2.60.120.10">
    <property type="entry name" value="Jelly Rolls"/>
    <property type="match status" value="1"/>
</dbReference>
<keyword evidence="6" id="KW-1185">Reference proteome</keyword>
<dbReference type="SUPFAM" id="SSF46785">
    <property type="entry name" value="Winged helix' DNA-binding domain"/>
    <property type="match status" value="1"/>
</dbReference>
<evidence type="ECO:0000256" key="3">
    <source>
        <dbReference type="ARBA" id="ARBA00023163"/>
    </source>
</evidence>
<dbReference type="GO" id="GO:0003700">
    <property type="term" value="F:DNA-binding transcription factor activity"/>
    <property type="evidence" value="ECO:0007669"/>
    <property type="project" value="TreeGrafter"/>
</dbReference>
<dbReference type="Pfam" id="PF13545">
    <property type="entry name" value="HTH_Crp_2"/>
    <property type="match status" value="1"/>
</dbReference>
<dbReference type="InterPro" id="IPR014710">
    <property type="entry name" value="RmlC-like_jellyroll"/>
</dbReference>
<dbReference type="EMBL" id="JACHNY010000001">
    <property type="protein sequence ID" value="MBB4616567.1"/>
    <property type="molecule type" value="Genomic_DNA"/>
</dbReference>
<dbReference type="PANTHER" id="PTHR24567">
    <property type="entry name" value="CRP FAMILY TRANSCRIPTIONAL REGULATORY PROTEIN"/>
    <property type="match status" value="1"/>
</dbReference>
<dbReference type="CDD" id="cd00038">
    <property type="entry name" value="CAP_ED"/>
    <property type="match status" value="1"/>
</dbReference>
<dbReference type="PANTHER" id="PTHR24567:SF26">
    <property type="entry name" value="REGULATORY PROTEIN YEIL"/>
    <property type="match status" value="1"/>
</dbReference>
<dbReference type="GO" id="GO:0005829">
    <property type="term" value="C:cytosol"/>
    <property type="evidence" value="ECO:0007669"/>
    <property type="project" value="TreeGrafter"/>
</dbReference>
<sequence length="241" mass="26969">MSDHCFADRIATLIPLTAEEQAAIARLEERERPIRRNAMVMRENERLTEMFVLKRGLMMSYMILDDGSRQILRFHFPGDLMGLAGLAFAKSQETIMAVTESVVCPFERSHMAELVARHPRIGMALMALDQISRVNLNDRLAAVGRTSAKARVAALLLELRARTAPAKDGSFTPGVTQEEIGDATGLTAVHVNRMLRQLEDEKLIARDNGRISVVNEQRLMRAGQYIDRTARVDLSWMPPAA</sequence>